<dbReference type="AlphaFoldDB" id="A0A8F6TZ94"/>
<reference evidence="2 3" key="1">
    <citation type="submission" date="2021-07" db="EMBL/GenBank/DDBJ databases">
        <title>A novel Jannaschia species isolated from marine dinoflagellate Ceratoperidinium margalefii.</title>
        <authorList>
            <person name="Jiang Y."/>
            <person name="Li Z."/>
        </authorList>
    </citation>
    <scope>NUCLEOTIDE SEQUENCE [LARGE SCALE GENOMIC DNA]</scope>
    <source>
        <strain evidence="2 3">J12C1-MA-4</strain>
    </source>
</reference>
<keyword evidence="3" id="KW-1185">Reference proteome</keyword>
<accession>A0A8F6TZ94</accession>
<evidence type="ECO:0000313" key="3">
    <source>
        <dbReference type="Proteomes" id="UP000825009"/>
    </source>
</evidence>
<evidence type="ECO:0000313" key="2">
    <source>
        <dbReference type="EMBL" id="QXT40668.1"/>
    </source>
</evidence>
<organism evidence="2 3">
    <name type="scientific">Gymnodinialimonas ceratoperidinii</name>
    <dbReference type="NCBI Taxonomy" id="2856823"/>
    <lineage>
        <taxon>Bacteria</taxon>
        <taxon>Pseudomonadati</taxon>
        <taxon>Pseudomonadota</taxon>
        <taxon>Alphaproteobacteria</taxon>
        <taxon>Rhodobacterales</taxon>
        <taxon>Paracoccaceae</taxon>
        <taxon>Gymnodinialimonas</taxon>
    </lineage>
</organism>
<dbReference type="InterPro" id="IPR018961">
    <property type="entry name" value="DnaJ_homolog_subfam-C_membr-28"/>
</dbReference>
<dbReference type="EMBL" id="CP079194">
    <property type="protein sequence ID" value="QXT40668.1"/>
    <property type="molecule type" value="Genomic_DNA"/>
</dbReference>
<dbReference type="KEGG" id="gce:KYE46_05370"/>
<evidence type="ECO:0000259" key="1">
    <source>
        <dbReference type="Pfam" id="PF09350"/>
    </source>
</evidence>
<protein>
    <submittedName>
        <fullName evidence="2">DUF1992 domain-containing protein</fullName>
    </submittedName>
</protein>
<sequence>MSDWIEDLAERHIRKAEAEGKLRGLAGEGKPLPRPEEAAFVDASEAAGFRLMAEHGALPEELVLRRQRDAARDACAHASEAEKTPAMARLAEAEMKLAMAMENRRRRT</sequence>
<name>A0A8F6TZ94_9RHOB</name>
<dbReference type="Pfam" id="PF09350">
    <property type="entry name" value="DJC28_CD"/>
    <property type="match status" value="1"/>
</dbReference>
<proteinExistence type="predicted"/>
<gene>
    <name evidence="2" type="ORF">KYE46_05370</name>
</gene>
<dbReference type="RefSeq" id="WP_219003994.1">
    <property type="nucleotide sequence ID" value="NZ_CP079194.1"/>
</dbReference>
<dbReference type="Proteomes" id="UP000825009">
    <property type="component" value="Chromosome"/>
</dbReference>
<feature type="domain" description="DnaJ homologue subfamily C member 28 conserved" evidence="1">
    <location>
        <begin position="8"/>
        <end position="74"/>
    </location>
</feature>